<dbReference type="InParanoid" id="A0A6I8UUM0"/>
<name>A0A6I8UUM0_DROPS</name>
<feature type="chain" id="PRO_5026330697" description="CG18067 protein" evidence="1">
    <location>
        <begin position="19"/>
        <end position="255"/>
    </location>
</feature>
<proteinExistence type="predicted"/>
<sequence>MGLGRTLIILGLIGSVVACLASAMPQGPGSDDQKILRSQGSTFLSNGAGQIIRGADGKTILIGSDGRRIIADTSISEEDASQDDDSFLVQNNGGSSISSNDNNIFINGGQSNIITSNGKTLQYGTGNINYSGYNGHSINVVNGVITLREGGKQYTFEAQPPNVEKREAIVINGQPATVQYSHGDVIVELADQTVIAIVGNTSFIGDRTSFENRDKLQAEAKTYAENIQRQVQEGLKKSLQQMNEDLQRSLGNIRF</sequence>
<protein>
    <recommendedName>
        <fullName evidence="4">CG18067 protein</fullName>
    </recommendedName>
</protein>
<accession>A0A6I8UUM0</accession>
<organism evidence="2 3">
    <name type="scientific">Drosophila pseudoobscura pseudoobscura</name>
    <name type="common">Fruit fly</name>
    <dbReference type="NCBI Taxonomy" id="46245"/>
    <lineage>
        <taxon>Eukaryota</taxon>
        <taxon>Metazoa</taxon>
        <taxon>Ecdysozoa</taxon>
        <taxon>Arthropoda</taxon>
        <taxon>Hexapoda</taxon>
        <taxon>Insecta</taxon>
        <taxon>Pterygota</taxon>
        <taxon>Neoptera</taxon>
        <taxon>Endopterygota</taxon>
        <taxon>Diptera</taxon>
        <taxon>Brachycera</taxon>
        <taxon>Muscomorpha</taxon>
        <taxon>Ephydroidea</taxon>
        <taxon>Drosophilidae</taxon>
        <taxon>Drosophila</taxon>
        <taxon>Sophophora</taxon>
    </lineage>
</organism>
<reference evidence="3" key="2">
    <citation type="submission" date="2025-08" db="UniProtKB">
        <authorList>
            <consortium name="RefSeq"/>
        </authorList>
    </citation>
    <scope>IDENTIFICATION</scope>
    <source>
        <strain evidence="3">MV-25-SWS-2005</strain>
        <tissue evidence="3">Whole body</tissue>
    </source>
</reference>
<evidence type="ECO:0000256" key="1">
    <source>
        <dbReference type="SAM" id="SignalP"/>
    </source>
</evidence>
<dbReference type="FunCoup" id="A0A6I8UUM0">
    <property type="interactions" value="60"/>
</dbReference>
<dbReference type="RefSeq" id="XP_001361167.3">
    <property type="nucleotide sequence ID" value="XM_001361130.4"/>
</dbReference>
<dbReference type="AlphaFoldDB" id="A0A6I8UUM0"/>
<keyword evidence="1" id="KW-0732">Signal</keyword>
<reference evidence="2" key="1">
    <citation type="submission" date="2024-06" db="UniProtKB">
        <authorList>
            <consortium name="RefSeq"/>
        </authorList>
    </citation>
    <scope>NUCLEOTIDE SEQUENCE [LARGE SCALE GENOMIC DNA]</scope>
    <source>
        <strain evidence="2">MV2-25</strain>
    </source>
</reference>
<dbReference type="PROSITE" id="PS51257">
    <property type="entry name" value="PROKAR_LIPOPROTEIN"/>
    <property type="match status" value="1"/>
</dbReference>
<dbReference type="Proteomes" id="UP000001819">
    <property type="component" value="Chromosome 3"/>
</dbReference>
<evidence type="ECO:0000313" key="2">
    <source>
        <dbReference type="Proteomes" id="UP000001819"/>
    </source>
</evidence>
<feature type="signal peptide" evidence="1">
    <location>
        <begin position="1"/>
        <end position="18"/>
    </location>
</feature>
<evidence type="ECO:0008006" key="4">
    <source>
        <dbReference type="Google" id="ProtNLM"/>
    </source>
</evidence>
<gene>
    <name evidence="3" type="primary">LOC4804637</name>
</gene>
<keyword evidence="2" id="KW-1185">Reference proteome</keyword>
<evidence type="ECO:0000313" key="3">
    <source>
        <dbReference type="RefSeq" id="XP_001361167.3"/>
    </source>
</evidence>
<dbReference type="KEGG" id="dpo:4804637"/>